<evidence type="ECO:0000313" key="2">
    <source>
        <dbReference type="EMBL" id="PTB40041.1"/>
    </source>
</evidence>
<evidence type="ECO:0000256" key="1">
    <source>
        <dbReference type="SAM" id="Phobius"/>
    </source>
</evidence>
<evidence type="ECO:0000313" key="3">
    <source>
        <dbReference type="Proteomes" id="UP000240493"/>
    </source>
</evidence>
<dbReference type="EMBL" id="KZ679263">
    <property type="protein sequence ID" value="PTB40041.1"/>
    <property type="molecule type" value="Genomic_DNA"/>
</dbReference>
<gene>
    <name evidence="2" type="ORF">M441DRAFT_425607</name>
</gene>
<reference evidence="2 3" key="1">
    <citation type="submission" date="2016-07" db="EMBL/GenBank/DDBJ databases">
        <title>Multiple horizontal gene transfer events from other fungi enriched the ability of initially mycotrophic Trichoderma (Ascomycota) to feed on dead plant biomass.</title>
        <authorList>
            <consortium name="DOE Joint Genome Institute"/>
            <person name="Aerts A."/>
            <person name="Atanasova L."/>
            <person name="Chenthamara K."/>
            <person name="Zhang J."/>
            <person name="Grujic M."/>
            <person name="Henrissat B."/>
            <person name="Kuo A."/>
            <person name="Salamov A."/>
            <person name="Lipzen A."/>
            <person name="Labutti K."/>
            <person name="Barry K."/>
            <person name="Miao Y."/>
            <person name="Rahimi M.J."/>
            <person name="Shen Q."/>
            <person name="Grigoriev I.V."/>
            <person name="Kubicek C.P."/>
            <person name="Druzhinina I.S."/>
        </authorList>
    </citation>
    <scope>NUCLEOTIDE SEQUENCE [LARGE SCALE GENOMIC DNA]</scope>
    <source>
        <strain evidence="2 3">CBS 433.97</strain>
    </source>
</reference>
<keyword evidence="1" id="KW-0472">Membrane</keyword>
<keyword evidence="3" id="KW-1185">Reference proteome</keyword>
<proteinExistence type="predicted"/>
<feature type="transmembrane region" description="Helical" evidence="1">
    <location>
        <begin position="39"/>
        <end position="57"/>
    </location>
</feature>
<keyword evidence="1" id="KW-1133">Transmembrane helix</keyword>
<name>A0A2T3Z5E0_TRIA4</name>
<dbReference type="Proteomes" id="UP000240493">
    <property type="component" value="Unassembled WGS sequence"/>
</dbReference>
<dbReference type="AlphaFoldDB" id="A0A2T3Z5E0"/>
<keyword evidence="1" id="KW-0812">Transmembrane</keyword>
<organism evidence="2 3">
    <name type="scientific">Trichoderma asperellum (strain ATCC 204424 / CBS 433.97 / NBRC 101777)</name>
    <dbReference type="NCBI Taxonomy" id="1042311"/>
    <lineage>
        <taxon>Eukaryota</taxon>
        <taxon>Fungi</taxon>
        <taxon>Dikarya</taxon>
        <taxon>Ascomycota</taxon>
        <taxon>Pezizomycotina</taxon>
        <taxon>Sordariomycetes</taxon>
        <taxon>Hypocreomycetidae</taxon>
        <taxon>Hypocreales</taxon>
        <taxon>Hypocreaceae</taxon>
        <taxon>Trichoderma</taxon>
    </lineage>
</organism>
<protein>
    <submittedName>
        <fullName evidence="2">Uncharacterized protein</fullName>
    </submittedName>
</protein>
<sequence>MCSARWQCLHLWWRTSQSRVRRWLLRGQWPMREACQRCIVAWLTGSWLCYYLTWNYLSRKYLST</sequence>
<accession>A0A2T3Z5E0</accession>